<keyword evidence="4" id="KW-1185">Reference proteome</keyword>
<gene>
    <name evidence="3" type="ORF">AWRI4233_LOCUS4043</name>
</gene>
<feature type="signal peptide" evidence="2">
    <location>
        <begin position="1"/>
        <end position="19"/>
    </location>
</feature>
<name>A0A9N8PFL8_9PEZI</name>
<protein>
    <submittedName>
        <fullName evidence="3">Uncharacterized protein</fullName>
    </submittedName>
</protein>
<dbReference type="AlphaFoldDB" id="A0A9N8PFL8"/>
<evidence type="ECO:0000256" key="2">
    <source>
        <dbReference type="SAM" id="SignalP"/>
    </source>
</evidence>
<feature type="region of interest" description="Disordered" evidence="1">
    <location>
        <begin position="492"/>
        <end position="538"/>
    </location>
</feature>
<keyword evidence="2" id="KW-0732">Signal</keyword>
<evidence type="ECO:0000313" key="3">
    <source>
        <dbReference type="EMBL" id="CAD0093112.1"/>
    </source>
</evidence>
<organism evidence="3 4">
    <name type="scientific">Aureobasidium mustum</name>
    <dbReference type="NCBI Taxonomy" id="2773714"/>
    <lineage>
        <taxon>Eukaryota</taxon>
        <taxon>Fungi</taxon>
        <taxon>Dikarya</taxon>
        <taxon>Ascomycota</taxon>
        <taxon>Pezizomycotina</taxon>
        <taxon>Dothideomycetes</taxon>
        <taxon>Dothideomycetidae</taxon>
        <taxon>Dothideales</taxon>
        <taxon>Saccotheciaceae</taxon>
        <taxon>Aureobasidium</taxon>
    </lineage>
</organism>
<dbReference type="EMBL" id="CAIJEO010000005">
    <property type="protein sequence ID" value="CAD0093112.1"/>
    <property type="molecule type" value="Genomic_DNA"/>
</dbReference>
<evidence type="ECO:0000256" key="1">
    <source>
        <dbReference type="SAM" id="MobiDB-lite"/>
    </source>
</evidence>
<evidence type="ECO:0000313" key="4">
    <source>
        <dbReference type="Proteomes" id="UP000714618"/>
    </source>
</evidence>
<proteinExistence type="predicted"/>
<feature type="region of interest" description="Disordered" evidence="1">
    <location>
        <begin position="36"/>
        <end position="94"/>
    </location>
</feature>
<accession>A0A9N8PFL8</accession>
<feature type="compositionally biased region" description="Low complexity" evidence="1">
    <location>
        <begin position="70"/>
        <end position="84"/>
    </location>
</feature>
<dbReference type="Proteomes" id="UP000714618">
    <property type="component" value="Unassembled WGS sequence"/>
</dbReference>
<reference evidence="3" key="1">
    <citation type="submission" date="2020-06" db="EMBL/GenBank/DDBJ databases">
        <authorList>
            <person name="Onetto C."/>
        </authorList>
    </citation>
    <scope>NUCLEOTIDE SEQUENCE</scope>
</reference>
<dbReference type="OrthoDB" id="3878556at2759"/>
<feature type="compositionally biased region" description="Polar residues" evidence="1">
    <location>
        <begin position="39"/>
        <end position="58"/>
    </location>
</feature>
<comment type="caution">
    <text evidence="3">The sequence shown here is derived from an EMBL/GenBank/DDBJ whole genome shotgun (WGS) entry which is preliminary data.</text>
</comment>
<feature type="chain" id="PRO_5040156723" evidence="2">
    <location>
        <begin position="20"/>
        <end position="538"/>
    </location>
</feature>
<feature type="compositionally biased region" description="Low complexity" evidence="1">
    <location>
        <begin position="500"/>
        <end position="518"/>
    </location>
</feature>
<sequence length="538" mass="59047">MLLSGVIALTGIAILPVFALDNDLGTTLSTKYIEHSPDSETTFSTSWRTNNAPSTTINGDDDDSWTVVSETETPATDTPETPTDNSTSPQATDLRPNNAMVAHRMAMVAGATWGRFPTKPDDETEACADNSTVDDSTHNTRYNSSTVNCTALMFGDRWHRWECDEACRANLTDALPAAILAVVGPDLADSDAVQRTIQAFQQLLGQRTVWEMHTYRIDIILDPIVFEPPRLPDILTPEYFDTTEEYENYIRRRLETRELLRQTLDVIEDPEPLLEEMYSTFPNLPEPLASRLYEEIALPQYRPTDDPPVYEDPPAYESRGYSPEQNLYDLMSWLAESAPIAEEFQRFGRYNSWPTSVPVTNIPEPTIPATPSVVPTIAPTDVPISPPNTPETSRIDLAQDGTLTIADSGAWALAAEISVTLFNLLTACTPLDLATWTFIPRSASFLAHAKVAAWNGLGVEQCFAREISGLPGAPSAESIVTQGFKEYDMKIELEINPTKPGTGPPNEGSPSEGPPNEEGPGRGPPEEEGAPGEKPVFS</sequence>